<feature type="compositionally biased region" description="Basic and acidic residues" evidence="1">
    <location>
        <begin position="51"/>
        <end position="64"/>
    </location>
</feature>
<dbReference type="AlphaFoldDB" id="A0A8S9IIL8"/>
<evidence type="ECO:0000313" key="2">
    <source>
        <dbReference type="EMBL" id="KAF2569594.1"/>
    </source>
</evidence>
<feature type="compositionally biased region" description="Polar residues" evidence="1">
    <location>
        <begin position="31"/>
        <end position="48"/>
    </location>
</feature>
<proteinExistence type="predicted"/>
<dbReference type="EMBL" id="QGKW02001911">
    <property type="protein sequence ID" value="KAF2569594.1"/>
    <property type="molecule type" value="Genomic_DNA"/>
</dbReference>
<sequence length="90" mass="10415">MKSRDGKINIWKEDNNKALIDEAENAEFHSLSNQTLRSQTDQTPNPFGQSKPDKHEPRNLHESSILDHHVLNLVYHTRTARKRLTADLES</sequence>
<feature type="region of interest" description="Disordered" evidence="1">
    <location>
        <begin position="31"/>
        <end position="64"/>
    </location>
</feature>
<protein>
    <submittedName>
        <fullName evidence="2">Uncharacterized protein</fullName>
    </submittedName>
</protein>
<evidence type="ECO:0000256" key="1">
    <source>
        <dbReference type="SAM" id="MobiDB-lite"/>
    </source>
</evidence>
<dbReference type="Proteomes" id="UP000712281">
    <property type="component" value="Unassembled WGS sequence"/>
</dbReference>
<accession>A0A8S9IIL8</accession>
<gene>
    <name evidence="2" type="ORF">F2Q68_00025494</name>
</gene>
<comment type="caution">
    <text evidence="2">The sequence shown here is derived from an EMBL/GenBank/DDBJ whole genome shotgun (WGS) entry which is preliminary data.</text>
</comment>
<name>A0A8S9IIL8_BRACR</name>
<reference evidence="2" key="1">
    <citation type="submission" date="2019-12" db="EMBL/GenBank/DDBJ databases">
        <title>Genome sequencing and annotation of Brassica cretica.</title>
        <authorList>
            <person name="Studholme D.J."/>
            <person name="Sarris P.F."/>
        </authorList>
    </citation>
    <scope>NUCLEOTIDE SEQUENCE</scope>
    <source>
        <strain evidence="2">PFS-001/15</strain>
        <tissue evidence="2">Leaf</tissue>
    </source>
</reference>
<evidence type="ECO:0000313" key="3">
    <source>
        <dbReference type="Proteomes" id="UP000712281"/>
    </source>
</evidence>
<organism evidence="2 3">
    <name type="scientific">Brassica cretica</name>
    <name type="common">Mustard</name>
    <dbReference type="NCBI Taxonomy" id="69181"/>
    <lineage>
        <taxon>Eukaryota</taxon>
        <taxon>Viridiplantae</taxon>
        <taxon>Streptophyta</taxon>
        <taxon>Embryophyta</taxon>
        <taxon>Tracheophyta</taxon>
        <taxon>Spermatophyta</taxon>
        <taxon>Magnoliopsida</taxon>
        <taxon>eudicotyledons</taxon>
        <taxon>Gunneridae</taxon>
        <taxon>Pentapetalae</taxon>
        <taxon>rosids</taxon>
        <taxon>malvids</taxon>
        <taxon>Brassicales</taxon>
        <taxon>Brassicaceae</taxon>
        <taxon>Brassiceae</taxon>
        <taxon>Brassica</taxon>
    </lineage>
</organism>